<dbReference type="OrthoDB" id="9822914at2"/>
<protein>
    <submittedName>
        <fullName evidence="2">Uncharacterized protein</fullName>
    </submittedName>
</protein>
<accession>A0A117I898</accession>
<feature type="signal peptide" evidence="1">
    <location>
        <begin position="1"/>
        <end position="29"/>
    </location>
</feature>
<gene>
    <name evidence="2" type="ORF">RMCB_6994</name>
</gene>
<keyword evidence="3" id="KW-1185">Reference proteome</keyword>
<organism evidence="2 3">
    <name type="scientific">Mycolicibacterium brisbanense</name>
    <dbReference type="NCBI Taxonomy" id="146020"/>
    <lineage>
        <taxon>Bacteria</taxon>
        <taxon>Bacillati</taxon>
        <taxon>Actinomycetota</taxon>
        <taxon>Actinomycetes</taxon>
        <taxon>Mycobacteriales</taxon>
        <taxon>Mycobacteriaceae</taxon>
        <taxon>Mycolicibacterium</taxon>
    </lineage>
</organism>
<evidence type="ECO:0000313" key="3">
    <source>
        <dbReference type="Proteomes" id="UP000069620"/>
    </source>
</evidence>
<reference evidence="3" key="2">
    <citation type="submission" date="2016-02" db="EMBL/GenBank/DDBJ databases">
        <title>Draft genome sequence of five rapidly growing Mycobacterium species.</title>
        <authorList>
            <person name="Katahira K."/>
            <person name="Gotou Y."/>
            <person name="Iida K."/>
            <person name="Ogura Y."/>
            <person name="Hayashi T."/>
        </authorList>
    </citation>
    <scope>NUCLEOTIDE SEQUENCE [LARGE SCALE GENOMIC DNA]</scope>
    <source>
        <strain evidence="3">JCM15654</strain>
    </source>
</reference>
<name>A0A117I898_9MYCO</name>
<feature type="chain" id="PRO_5038769909" evidence="1">
    <location>
        <begin position="30"/>
        <end position="172"/>
    </location>
</feature>
<dbReference type="STRING" id="146020.RMCB_6994"/>
<sequence>MTFTKTRIASVATAVGLTVALTMPASASAKPSVPLAPFCGGWVLPAGSFVINQDNDIVVEMDGWDGPAPSQQHIQYKLNYSLFGQPPAVTTGTVTDGAIEGNTIHFKADWDPHPGSSDWNQYTGTIDDNGYASGTTYNDSQKRNRGNKWGSVEPLTCVGSPGVPWMPPIVTS</sequence>
<reference evidence="3" key="1">
    <citation type="journal article" date="2016" name="Genome Announc.">
        <title>Draft Genome Sequences of Five Rapidly Growing Mycobacterium Species, M. thermoresistibile, M. fortuitum subsp. acetamidolyticum, M. canariasense, M. brisbanense, and M. novocastrense.</title>
        <authorList>
            <person name="Katahira K."/>
            <person name="Ogura Y."/>
            <person name="Gotoh Y."/>
            <person name="Hayashi T."/>
        </authorList>
    </citation>
    <scope>NUCLEOTIDE SEQUENCE [LARGE SCALE GENOMIC DNA]</scope>
    <source>
        <strain evidence="3">JCM15654</strain>
    </source>
</reference>
<dbReference type="EMBL" id="BCSX01000064">
    <property type="protein sequence ID" value="GAS92898.1"/>
    <property type="molecule type" value="Genomic_DNA"/>
</dbReference>
<dbReference type="AlphaFoldDB" id="A0A117I898"/>
<keyword evidence="1" id="KW-0732">Signal</keyword>
<comment type="caution">
    <text evidence="2">The sequence shown here is derived from an EMBL/GenBank/DDBJ whole genome shotgun (WGS) entry which is preliminary data.</text>
</comment>
<evidence type="ECO:0000313" key="2">
    <source>
        <dbReference type="EMBL" id="GAS92898.1"/>
    </source>
</evidence>
<dbReference type="Proteomes" id="UP000069620">
    <property type="component" value="Unassembled WGS sequence"/>
</dbReference>
<dbReference type="RefSeq" id="WP_131805616.1">
    <property type="nucleotide sequence ID" value="NZ_BCSX01000064.1"/>
</dbReference>
<proteinExistence type="predicted"/>
<evidence type="ECO:0000256" key="1">
    <source>
        <dbReference type="SAM" id="SignalP"/>
    </source>
</evidence>